<evidence type="ECO:0000256" key="3">
    <source>
        <dbReference type="SAM" id="MobiDB-lite"/>
    </source>
</evidence>
<dbReference type="Proteomes" id="UP000033633">
    <property type="component" value="Unassembled WGS sequence"/>
</dbReference>
<feature type="signal peptide" evidence="4">
    <location>
        <begin position="1"/>
        <end position="23"/>
    </location>
</feature>
<reference evidence="5 6" key="1">
    <citation type="submission" date="2014-12" db="EMBL/GenBank/DDBJ databases">
        <title>Mercury Reductase activity and rhizosphere competence traits in the genome of root associated Photobacterium halotolerans MELD1.</title>
        <authorList>
            <person name="Mathew D.C."/>
            <person name="Huang C.-C."/>
        </authorList>
    </citation>
    <scope>NUCLEOTIDE SEQUENCE [LARGE SCALE GENOMIC DNA]</scope>
    <source>
        <strain evidence="5 6">MELD1</strain>
    </source>
</reference>
<accession>A0A0F5VI34</accession>
<name>A0A0F5VI34_9GAMM</name>
<dbReference type="Pfam" id="PF04333">
    <property type="entry name" value="MlaA"/>
    <property type="match status" value="1"/>
</dbReference>
<feature type="compositionally biased region" description="Acidic residues" evidence="3">
    <location>
        <begin position="275"/>
        <end position="287"/>
    </location>
</feature>
<keyword evidence="6" id="KW-1185">Reference proteome</keyword>
<feature type="chain" id="PRO_5002496801" evidence="4">
    <location>
        <begin position="24"/>
        <end position="287"/>
    </location>
</feature>
<dbReference type="InterPro" id="IPR007428">
    <property type="entry name" value="MlaA"/>
</dbReference>
<dbReference type="GO" id="GO:0016020">
    <property type="term" value="C:membrane"/>
    <property type="evidence" value="ECO:0007669"/>
    <property type="project" value="InterPro"/>
</dbReference>
<dbReference type="PANTHER" id="PTHR30035">
    <property type="entry name" value="LIPOPROTEIN VACJ-RELATED"/>
    <property type="match status" value="1"/>
</dbReference>
<dbReference type="PATRIC" id="fig|265726.11.peg.2384"/>
<dbReference type="AlphaFoldDB" id="A0A0F5VI34"/>
<protein>
    <submittedName>
        <fullName evidence="5">ABC transporter</fullName>
    </submittedName>
</protein>
<dbReference type="PANTHER" id="PTHR30035:SF3">
    <property type="entry name" value="INTERMEMBRANE PHOSPHOLIPID TRANSPORT SYSTEM LIPOPROTEIN MLAA"/>
    <property type="match status" value="1"/>
</dbReference>
<sequence>MANTLKSNLFVSLFFTFILMGCASSPPEPSPEKLAGNEYGLDDEELEAAGLDVEELEALGEPENAVYDPFEGFNRAMWTVNYDYLDPYFVRPVSLAYVDYVPSPVRTGLRNFLSNLEEPANMLNSFLMQNPEKAVDHFTRFWINSIFGLGGLIDIAAAADIPPPGEQAFPDTLGYYGVGNGPYFMIPAYGPLTLREGIGDRVDALYFPLNLLTFWQSVGKWALEGMEDRAKLVAQEPMLNNSPDPYAFTRDAYIQYKNFRAGGSESEPAQPQNEEYLDDFLDEIDSE</sequence>
<gene>
    <name evidence="5" type="ORF">KY46_05065</name>
</gene>
<organism evidence="5 6">
    <name type="scientific">Photobacterium halotolerans</name>
    <dbReference type="NCBI Taxonomy" id="265726"/>
    <lineage>
        <taxon>Bacteria</taxon>
        <taxon>Pseudomonadati</taxon>
        <taxon>Pseudomonadota</taxon>
        <taxon>Gammaproteobacteria</taxon>
        <taxon>Vibrionales</taxon>
        <taxon>Vibrionaceae</taxon>
        <taxon>Photobacterium</taxon>
    </lineage>
</organism>
<evidence type="ECO:0000256" key="1">
    <source>
        <dbReference type="ARBA" id="ARBA00010634"/>
    </source>
</evidence>
<evidence type="ECO:0000256" key="4">
    <source>
        <dbReference type="SAM" id="SignalP"/>
    </source>
</evidence>
<evidence type="ECO:0000313" key="6">
    <source>
        <dbReference type="Proteomes" id="UP000033633"/>
    </source>
</evidence>
<proteinExistence type="inferred from homology"/>
<dbReference type="GO" id="GO:0120010">
    <property type="term" value="P:intermembrane phospholipid transfer"/>
    <property type="evidence" value="ECO:0007669"/>
    <property type="project" value="TreeGrafter"/>
</dbReference>
<dbReference type="STRING" id="265726.KY46_05065"/>
<feature type="region of interest" description="Disordered" evidence="3">
    <location>
        <begin position="261"/>
        <end position="287"/>
    </location>
</feature>
<comment type="caution">
    <text evidence="5">The sequence shown here is derived from an EMBL/GenBank/DDBJ whole genome shotgun (WGS) entry which is preliminary data.</text>
</comment>
<evidence type="ECO:0000256" key="2">
    <source>
        <dbReference type="ARBA" id="ARBA00022729"/>
    </source>
</evidence>
<comment type="similarity">
    <text evidence="1">Belongs to the MlaA family.</text>
</comment>
<dbReference type="PRINTS" id="PR01805">
    <property type="entry name" value="VACJLIPOPROT"/>
</dbReference>
<dbReference type="PROSITE" id="PS51257">
    <property type="entry name" value="PROKAR_LIPOPROTEIN"/>
    <property type="match status" value="1"/>
</dbReference>
<evidence type="ECO:0000313" key="5">
    <source>
        <dbReference type="EMBL" id="KKD01130.1"/>
    </source>
</evidence>
<dbReference type="EMBL" id="JWYV01000002">
    <property type="protein sequence ID" value="KKD01130.1"/>
    <property type="molecule type" value="Genomic_DNA"/>
</dbReference>
<keyword evidence="2 4" id="KW-0732">Signal</keyword>